<dbReference type="EMBL" id="BQKI01000079">
    <property type="protein sequence ID" value="GJN26480.1"/>
    <property type="molecule type" value="Genomic_DNA"/>
</dbReference>
<evidence type="ECO:0000313" key="3">
    <source>
        <dbReference type="Proteomes" id="UP001054889"/>
    </source>
</evidence>
<protein>
    <submittedName>
        <fullName evidence="2">Uncharacterized protein</fullName>
    </submittedName>
</protein>
<dbReference type="AlphaFoldDB" id="A0AAV5EV05"/>
<dbReference type="Proteomes" id="UP001054889">
    <property type="component" value="Unassembled WGS sequence"/>
</dbReference>
<reference evidence="2" key="2">
    <citation type="submission" date="2021-12" db="EMBL/GenBank/DDBJ databases">
        <title>Resequencing data analysis of finger millet.</title>
        <authorList>
            <person name="Hatakeyama M."/>
            <person name="Aluri S."/>
            <person name="Balachadran M.T."/>
            <person name="Sivarajan S.R."/>
            <person name="Poveda L."/>
            <person name="Shimizu-Inatsugi R."/>
            <person name="Schlapbach R."/>
            <person name="Sreeman S.M."/>
            <person name="Shimizu K.K."/>
        </authorList>
    </citation>
    <scope>NUCLEOTIDE SEQUENCE</scope>
</reference>
<evidence type="ECO:0000313" key="2">
    <source>
        <dbReference type="EMBL" id="GJN26480.1"/>
    </source>
</evidence>
<gene>
    <name evidence="2" type="primary">gb14412</name>
    <name evidence="2" type="ORF">PR202_gb14412</name>
</gene>
<evidence type="ECO:0000256" key="1">
    <source>
        <dbReference type="SAM" id="MobiDB-lite"/>
    </source>
</evidence>
<feature type="region of interest" description="Disordered" evidence="1">
    <location>
        <begin position="61"/>
        <end position="86"/>
    </location>
</feature>
<organism evidence="2 3">
    <name type="scientific">Eleusine coracana subsp. coracana</name>
    <dbReference type="NCBI Taxonomy" id="191504"/>
    <lineage>
        <taxon>Eukaryota</taxon>
        <taxon>Viridiplantae</taxon>
        <taxon>Streptophyta</taxon>
        <taxon>Embryophyta</taxon>
        <taxon>Tracheophyta</taxon>
        <taxon>Spermatophyta</taxon>
        <taxon>Magnoliopsida</taxon>
        <taxon>Liliopsida</taxon>
        <taxon>Poales</taxon>
        <taxon>Poaceae</taxon>
        <taxon>PACMAD clade</taxon>
        <taxon>Chloridoideae</taxon>
        <taxon>Cynodonteae</taxon>
        <taxon>Eleusininae</taxon>
        <taxon>Eleusine</taxon>
    </lineage>
</organism>
<reference evidence="2" key="1">
    <citation type="journal article" date="2018" name="DNA Res.">
        <title>Multiple hybrid de novo genome assembly of finger millet, an orphan allotetraploid crop.</title>
        <authorList>
            <person name="Hatakeyama M."/>
            <person name="Aluri S."/>
            <person name="Balachadran M.T."/>
            <person name="Sivarajan S.R."/>
            <person name="Patrignani A."/>
            <person name="Gruter S."/>
            <person name="Poveda L."/>
            <person name="Shimizu-Inatsugi R."/>
            <person name="Baeten J."/>
            <person name="Francoijs K.J."/>
            <person name="Nataraja K.N."/>
            <person name="Reddy Y.A.N."/>
            <person name="Phadnis S."/>
            <person name="Ravikumar R.L."/>
            <person name="Schlapbach R."/>
            <person name="Sreeman S.M."/>
            <person name="Shimizu K.K."/>
        </authorList>
    </citation>
    <scope>NUCLEOTIDE SEQUENCE</scope>
</reference>
<proteinExistence type="predicted"/>
<sequence length="86" mass="9068">MASSSFSGDVLITVTLIPNAFANLTATCPSPPRPITPTLLPGSFSPWYFIGVYTVIPAQSSGAPPSSGMPSGNRTTKRWFTTTMSE</sequence>
<name>A0AAV5EV05_ELECO</name>
<feature type="compositionally biased region" description="Low complexity" evidence="1">
    <location>
        <begin position="61"/>
        <end position="72"/>
    </location>
</feature>
<comment type="caution">
    <text evidence="2">The sequence shown here is derived from an EMBL/GenBank/DDBJ whole genome shotgun (WGS) entry which is preliminary data.</text>
</comment>
<accession>A0AAV5EV05</accession>
<keyword evidence="3" id="KW-1185">Reference proteome</keyword>